<organism evidence="1 2">
    <name type="scientific">Pristionchus mayeri</name>
    <dbReference type="NCBI Taxonomy" id="1317129"/>
    <lineage>
        <taxon>Eukaryota</taxon>
        <taxon>Metazoa</taxon>
        <taxon>Ecdysozoa</taxon>
        <taxon>Nematoda</taxon>
        <taxon>Chromadorea</taxon>
        <taxon>Rhabditida</taxon>
        <taxon>Rhabditina</taxon>
        <taxon>Diplogasteromorpha</taxon>
        <taxon>Diplogasteroidea</taxon>
        <taxon>Neodiplogasteridae</taxon>
        <taxon>Pristionchus</taxon>
    </lineage>
</organism>
<feature type="non-terminal residue" evidence="1">
    <location>
        <position position="1"/>
    </location>
</feature>
<evidence type="ECO:0000313" key="2">
    <source>
        <dbReference type="Proteomes" id="UP001328107"/>
    </source>
</evidence>
<accession>A0AAN4ZI93</accession>
<evidence type="ECO:0000313" key="1">
    <source>
        <dbReference type="EMBL" id="GMR38878.1"/>
    </source>
</evidence>
<feature type="non-terminal residue" evidence="1">
    <location>
        <position position="187"/>
    </location>
</feature>
<gene>
    <name evidence="1" type="ORF">PMAYCL1PPCAC_09073</name>
</gene>
<proteinExistence type="predicted"/>
<protein>
    <submittedName>
        <fullName evidence="1">Uncharacterized protein</fullName>
    </submittedName>
</protein>
<keyword evidence="2" id="KW-1185">Reference proteome</keyword>
<dbReference type="AlphaFoldDB" id="A0AAN4ZI93"/>
<name>A0AAN4ZI93_9BILA</name>
<dbReference type="Proteomes" id="UP001328107">
    <property type="component" value="Unassembled WGS sequence"/>
</dbReference>
<sequence length="187" mass="21711">EEFTGKNARKVQKKTINCIEYFRGNVIYKSERQEITHPTVYKLRDHSIIVEVPRYLFICTAESSPFIYFSTFDEHIYILDTQKTEVLARYRIENISNIGYISSVHNGTITVRGWSGNDGDQMVTAQIPNPSNETATESDVDNLRRMEHHTKELEKSKVTMIEEKEEFIRKESEKEKEVKGAMISLSP</sequence>
<reference evidence="2" key="1">
    <citation type="submission" date="2022-10" db="EMBL/GenBank/DDBJ databases">
        <title>Genome assembly of Pristionchus species.</title>
        <authorList>
            <person name="Yoshida K."/>
            <person name="Sommer R.J."/>
        </authorList>
    </citation>
    <scope>NUCLEOTIDE SEQUENCE [LARGE SCALE GENOMIC DNA]</scope>
    <source>
        <strain evidence="2">RS5460</strain>
    </source>
</reference>
<dbReference type="EMBL" id="BTRK01000002">
    <property type="protein sequence ID" value="GMR38878.1"/>
    <property type="molecule type" value="Genomic_DNA"/>
</dbReference>
<comment type="caution">
    <text evidence="1">The sequence shown here is derived from an EMBL/GenBank/DDBJ whole genome shotgun (WGS) entry which is preliminary data.</text>
</comment>